<evidence type="ECO:0000313" key="1">
    <source>
        <dbReference type="EMBL" id="MET3863945.1"/>
    </source>
</evidence>
<keyword evidence="2" id="KW-1185">Reference proteome</keyword>
<reference evidence="1 2" key="1">
    <citation type="submission" date="2024-06" db="EMBL/GenBank/DDBJ databases">
        <title>Genomics of switchgrass bacterial isolates.</title>
        <authorList>
            <person name="Shade A."/>
        </authorList>
    </citation>
    <scope>NUCLEOTIDE SEQUENCE [LARGE SCALE GENOMIC DNA]</scope>
    <source>
        <strain evidence="1 2">PvP084</strain>
    </source>
</reference>
<proteinExistence type="predicted"/>
<organism evidence="1 2">
    <name type="scientific">Methylobacterium radiotolerans</name>
    <dbReference type="NCBI Taxonomy" id="31998"/>
    <lineage>
        <taxon>Bacteria</taxon>
        <taxon>Pseudomonadati</taxon>
        <taxon>Pseudomonadota</taxon>
        <taxon>Alphaproteobacteria</taxon>
        <taxon>Hyphomicrobiales</taxon>
        <taxon>Methylobacteriaceae</taxon>
        <taxon>Methylobacterium</taxon>
    </lineage>
</organism>
<protein>
    <submittedName>
        <fullName evidence="1">Uncharacterized protein</fullName>
    </submittedName>
</protein>
<accession>A0ABV2NBY3</accession>
<dbReference type="Proteomes" id="UP001549119">
    <property type="component" value="Unassembled WGS sequence"/>
</dbReference>
<dbReference type="EMBL" id="JBEPNW010000002">
    <property type="protein sequence ID" value="MET3863945.1"/>
    <property type="molecule type" value="Genomic_DNA"/>
</dbReference>
<comment type="caution">
    <text evidence="1">The sequence shown here is derived from an EMBL/GenBank/DDBJ whole genome shotgun (WGS) entry which is preliminary data.</text>
</comment>
<sequence>MSMQCDIDKDSWRSPVEVAGRLIARAFDRDSGAKLGDGIVLLSGNVTSGGSRANWKTIVSATVVIHDTPRKVYEKALVMGYTGVTDVRLFVPDVEELAEGVD</sequence>
<gene>
    <name evidence="1" type="ORF">ABIC20_001254</name>
</gene>
<dbReference type="RefSeq" id="WP_159392709.1">
    <property type="nucleotide sequence ID" value="NZ_JBEPNV010000001.1"/>
</dbReference>
<name>A0ABV2NBY3_9HYPH</name>
<evidence type="ECO:0000313" key="2">
    <source>
        <dbReference type="Proteomes" id="UP001549119"/>
    </source>
</evidence>